<reference evidence="1" key="1">
    <citation type="submission" date="2014-09" db="EMBL/GenBank/DDBJ databases">
        <authorList>
            <person name="Magalhaes I.L.F."/>
            <person name="Oliveira U."/>
            <person name="Santos F.R."/>
            <person name="Vidigal T.H.D.A."/>
            <person name="Brescovit A.D."/>
            <person name="Santos A.J."/>
        </authorList>
    </citation>
    <scope>NUCLEOTIDE SEQUENCE</scope>
    <source>
        <tissue evidence="1">Shoot tissue taken approximately 20 cm above the soil surface</tissue>
    </source>
</reference>
<evidence type="ECO:0000313" key="1">
    <source>
        <dbReference type="EMBL" id="JAD65486.1"/>
    </source>
</evidence>
<reference evidence="1" key="2">
    <citation type="journal article" date="2015" name="Data Brief">
        <title>Shoot transcriptome of the giant reed, Arundo donax.</title>
        <authorList>
            <person name="Barrero R.A."/>
            <person name="Guerrero F.D."/>
            <person name="Moolhuijzen P."/>
            <person name="Goolsby J.A."/>
            <person name="Tidwell J."/>
            <person name="Bellgard S.E."/>
            <person name="Bellgard M.I."/>
        </authorList>
    </citation>
    <scope>NUCLEOTIDE SEQUENCE</scope>
    <source>
        <tissue evidence="1">Shoot tissue taken approximately 20 cm above the soil surface</tissue>
    </source>
</reference>
<name>A0A0A9BQ31_ARUDO</name>
<organism evidence="1">
    <name type="scientific">Arundo donax</name>
    <name type="common">Giant reed</name>
    <name type="synonym">Donax arundinaceus</name>
    <dbReference type="NCBI Taxonomy" id="35708"/>
    <lineage>
        <taxon>Eukaryota</taxon>
        <taxon>Viridiplantae</taxon>
        <taxon>Streptophyta</taxon>
        <taxon>Embryophyta</taxon>
        <taxon>Tracheophyta</taxon>
        <taxon>Spermatophyta</taxon>
        <taxon>Magnoliopsida</taxon>
        <taxon>Liliopsida</taxon>
        <taxon>Poales</taxon>
        <taxon>Poaceae</taxon>
        <taxon>PACMAD clade</taxon>
        <taxon>Arundinoideae</taxon>
        <taxon>Arundineae</taxon>
        <taxon>Arundo</taxon>
    </lineage>
</organism>
<sequence length="50" mass="5987">MRTLPPWKRRSDMEKFKAYKRFLCPTNLFFSSTSWFHRSSAVPHPGSRRG</sequence>
<dbReference type="EMBL" id="GBRH01232409">
    <property type="protein sequence ID" value="JAD65486.1"/>
    <property type="molecule type" value="Transcribed_RNA"/>
</dbReference>
<accession>A0A0A9BQ31</accession>
<dbReference type="AlphaFoldDB" id="A0A0A9BQ31"/>
<protein>
    <submittedName>
        <fullName evidence="1">Uncharacterized protein</fullName>
    </submittedName>
</protein>
<proteinExistence type="predicted"/>